<evidence type="ECO:0000313" key="1">
    <source>
        <dbReference type="EMBL" id="TFY72571.1"/>
    </source>
</evidence>
<dbReference type="STRING" id="205917.A0A4Y9ZFJ6"/>
<protein>
    <recommendedName>
        <fullName evidence="3">Phosphoglycerate mutase-like protein</fullName>
    </recommendedName>
</protein>
<accession>A0A4Y9ZFJ6</accession>
<gene>
    <name evidence="1" type="ORF">EVG20_g429</name>
</gene>
<dbReference type="PANTHER" id="PTHR11567">
    <property type="entry name" value="ACID PHOSPHATASE-RELATED"/>
    <property type="match status" value="1"/>
</dbReference>
<dbReference type="OrthoDB" id="258392at2759"/>
<dbReference type="InterPro" id="IPR029033">
    <property type="entry name" value="His_PPase_superfam"/>
</dbReference>
<keyword evidence="2" id="KW-1185">Reference proteome</keyword>
<dbReference type="SUPFAM" id="SSF53254">
    <property type="entry name" value="Phosphoglycerate mutase-like"/>
    <property type="match status" value="1"/>
</dbReference>
<proteinExistence type="predicted"/>
<reference evidence="1 2" key="1">
    <citation type="submission" date="2019-02" db="EMBL/GenBank/DDBJ databases">
        <title>Genome sequencing of the rare red list fungi Dentipellis fragilis.</title>
        <authorList>
            <person name="Buettner E."/>
            <person name="Kellner H."/>
        </authorList>
    </citation>
    <scope>NUCLEOTIDE SEQUENCE [LARGE SCALE GENOMIC DNA]</scope>
    <source>
        <strain evidence="1 2">DSM 105465</strain>
    </source>
</reference>
<dbReference type="EMBL" id="SEOQ01000011">
    <property type="protein sequence ID" value="TFY72571.1"/>
    <property type="molecule type" value="Genomic_DNA"/>
</dbReference>
<dbReference type="Gene3D" id="3.40.50.1240">
    <property type="entry name" value="Phosphoglycerate mutase-like"/>
    <property type="match status" value="1"/>
</dbReference>
<dbReference type="InterPro" id="IPR050645">
    <property type="entry name" value="Histidine_acid_phosphatase"/>
</dbReference>
<dbReference type="GO" id="GO:0016791">
    <property type="term" value="F:phosphatase activity"/>
    <property type="evidence" value="ECO:0007669"/>
    <property type="project" value="TreeGrafter"/>
</dbReference>
<dbReference type="Proteomes" id="UP000298327">
    <property type="component" value="Unassembled WGS sequence"/>
</dbReference>
<evidence type="ECO:0008006" key="3">
    <source>
        <dbReference type="Google" id="ProtNLM"/>
    </source>
</evidence>
<organism evidence="1 2">
    <name type="scientific">Dentipellis fragilis</name>
    <dbReference type="NCBI Taxonomy" id="205917"/>
    <lineage>
        <taxon>Eukaryota</taxon>
        <taxon>Fungi</taxon>
        <taxon>Dikarya</taxon>
        <taxon>Basidiomycota</taxon>
        <taxon>Agaricomycotina</taxon>
        <taxon>Agaricomycetes</taxon>
        <taxon>Russulales</taxon>
        <taxon>Hericiaceae</taxon>
        <taxon>Dentipellis</taxon>
    </lineage>
</organism>
<sequence>MVNASGLLGVFILARHGDRLEFFQDPLTYNPSQTLLTPLGTVEEAALGNLLQDTYLQHSSPSAIDGIAFPVANLDQLLIRADAAGEGSTILSSVGALLSGLFPPTADFNITLANGTTVIGAGGGTQFLPVESVEPDEDISLNSFTSCPNFDLHTSEFYKSSVFKEEAATATPFLSALAPFLDGRSTDFINMFNIFDFVNVNNIHNATFHNALPATFVEQAYGFANFHEDGVFSDSPPDGIGNVAIRTILPSIFTSLQRIANSSDPLKLALDGISYKPFISFFNLTAASADVAGTGTPEPLFGIVDYASSIALEVIAPSGSSTEPFLTFKFKNGTSDSSFHPVTLGVFGANATSVPLSTFVNQLQQIAFALARTDVAEAGDTEYIGRPSTVMETYAENGILEEGIETRV</sequence>
<dbReference type="AlphaFoldDB" id="A0A4Y9ZFJ6"/>
<name>A0A4Y9ZFJ6_9AGAM</name>
<dbReference type="PANTHER" id="PTHR11567:SF142">
    <property type="entry name" value="PHOSPHOGLYCERATE MUTASE-LIKE PROTEIN"/>
    <property type="match status" value="1"/>
</dbReference>
<evidence type="ECO:0000313" key="2">
    <source>
        <dbReference type="Proteomes" id="UP000298327"/>
    </source>
</evidence>
<comment type="caution">
    <text evidence="1">The sequence shown here is derived from an EMBL/GenBank/DDBJ whole genome shotgun (WGS) entry which is preliminary data.</text>
</comment>